<dbReference type="Proteomes" id="UP000001055">
    <property type="component" value="Unassembled WGS sequence"/>
</dbReference>
<accession>Q0UYF4</accession>
<gene>
    <name evidence="1" type="ORF">SNOG_03210</name>
</gene>
<protein>
    <submittedName>
        <fullName evidence="1">Uncharacterized protein</fullName>
    </submittedName>
</protein>
<dbReference type="Pfam" id="PF11951">
    <property type="entry name" value="Fungal_trans_2"/>
    <property type="match status" value="1"/>
</dbReference>
<proteinExistence type="predicted"/>
<evidence type="ECO:0000313" key="2">
    <source>
        <dbReference type="Proteomes" id="UP000001055"/>
    </source>
</evidence>
<dbReference type="AlphaFoldDB" id="Q0UYF4"/>
<dbReference type="VEuPathDB" id="FungiDB:JI435_032100"/>
<sequence>MTAHQQCMQYHFEKFPEAIRQKQKQGSLPKQQFFAPWISTVEEKWGYLAEIHEEKVSSEYAFMDASSRGILDTIFAIGGRSQLERIVQNGLHEKAAYMMSAKSQPLKRLERILRIMESFDIPDYKYLVSDTNVVVQAVNYCTGSPAQDLTDIESIYSILFPYTLCPPTIYLTIIRINHLRAETSSLFPNASHFLTAHDLLSLIESFSPEDWAQPGPHFDEWMLIGRTYQSAAALYCTMALQSLTILPSTLEMNAMRSVHGTQLLANLHQAPKTPRLTCFVMWPLTIAGVEAGYRDAVGAVAWNKWAIEESSGIEAVLGE</sequence>
<dbReference type="InParanoid" id="Q0UYF4"/>
<dbReference type="GeneID" id="5970020"/>
<name>Q0UYF4_PHANO</name>
<dbReference type="RefSeq" id="XP_001793788.1">
    <property type="nucleotide sequence ID" value="XM_001793736.1"/>
</dbReference>
<dbReference type="InterPro" id="IPR021858">
    <property type="entry name" value="Fun_TF"/>
</dbReference>
<dbReference type="HOGENOM" id="CLU_871871_0_0_1"/>
<dbReference type="KEGG" id="pno:SNOG_03210"/>
<evidence type="ECO:0000313" key="1">
    <source>
        <dbReference type="EMBL" id="EAT89941.2"/>
    </source>
</evidence>
<dbReference type="EMBL" id="CH445328">
    <property type="protein sequence ID" value="EAT89941.2"/>
    <property type="molecule type" value="Genomic_DNA"/>
</dbReference>
<reference evidence="2" key="1">
    <citation type="journal article" date="2007" name="Plant Cell">
        <title>Dothideomycete-plant interactions illuminated by genome sequencing and EST analysis of the wheat pathogen Stagonospora nodorum.</title>
        <authorList>
            <person name="Hane J.K."/>
            <person name="Lowe R.G."/>
            <person name="Solomon P.S."/>
            <person name="Tan K.C."/>
            <person name="Schoch C.L."/>
            <person name="Spatafora J.W."/>
            <person name="Crous P.W."/>
            <person name="Kodira C."/>
            <person name="Birren B.W."/>
            <person name="Galagan J.E."/>
            <person name="Torriani S.F."/>
            <person name="McDonald B.A."/>
            <person name="Oliver R.P."/>
        </authorList>
    </citation>
    <scope>NUCLEOTIDE SEQUENCE [LARGE SCALE GENOMIC DNA]</scope>
    <source>
        <strain evidence="2">SN15 / ATCC MYA-4574 / FGSC 10173</strain>
    </source>
</reference>
<organism evidence="1 2">
    <name type="scientific">Phaeosphaeria nodorum (strain SN15 / ATCC MYA-4574 / FGSC 10173)</name>
    <name type="common">Glume blotch fungus</name>
    <name type="synonym">Parastagonospora nodorum</name>
    <dbReference type="NCBI Taxonomy" id="321614"/>
    <lineage>
        <taxon>Eukaryota</taxon>
        <taxon>Fungi</taxon>
        <taxon>Dikarya</taxon>
        <taxon>Ascomycota</taxon>
        <taxon>Pezizomycotina</taxon>
        <taxon>Dothideomycetes</taxon>
        <taxon>Pleosporomycetidae</taxon>
        <taxon>Pleosporales</taxon>
        <taxon>Pleosporineae</taxon>
        <taxon>Phaeosphaeriaceae</taxon>
        <taxon>Parastagonospora</taxon>
    </lineage>
</organism>
<dbReference type="eggNOG" id="ENOG502SMC4">
    <property type="taxonomic scope" value="Eukaryota"/>
</dbReference>